<accession>A0A8J5V438</accession>
<reference evidence="2" key="1">
    <citation type="journal article" date="2021" name="bioRxiv">
        <title>Whole Genome Assembly and Annotation of Northern Wild Rice, Zizania palustris L., Supports a Whole Genome Duplication in the Zizania Genus.</title>
        <authorList>
            <person name="Haas M."/>
            <person name="Kono T."/>
            <person name="Macchietto M."/>
            <person name="Millas R."/>
            <person name="McGilp L."/>
            <person name="Shao M."/>
            <person name="Duquette J."/>
            <person name="Hirsch C.N."/>
            <person name="Kimball J."/>
        </authorList>
    </citation>
    <scope>NUCLEOTIDE SEQUENCE</scope>
    <source>
        <tissue evidence="2">Fresh leaf tissue</tissue>
    </source>
</reference>
<organism evidence="2 3">
    <name type="scientific">Zizania palustris</name>
    <name type="common">Northern wild rice</name>
    <dbReference type="NCBI Taxonomy" id="103762"/>
    <lineage>
        <taxon>Eukaryota</taxon>
        <taxon>Viridiplantae</taxon>
        <taxon>Streptophyta</taxon>
        <taxon>Embryophyta</taxon>
        <taxon>Tracheophyta</taxon>
        <taxon>Spermatophyta</taxon>
        <taxon>Magnoliopsida</taxon>
        <taxon>Liliopsida</taxon>
        <taxon>Poales</taxon>
        <taxon>Poaceae</taxon>
        <taxon>BOP clade</taxon>
        <taxon>Oryzoideae</taxon>
        <taxon>Oryzeae</taxon>
        <taxon>Zizaniinae</taxon>
        <taxon>Zizania</taxon>
    </lineage>
</organism>
<proteinExistence type="predicted"/>
<evidence type="ECO:0000313" key="2">
    <source>
        <dbReference type="EMBL" id="KAG8050550.1"/>
    </source>
</evidence>
<sequence length="101" mass="11302">MRSQVLLAMRAEYSFSIAVRRGEAQQKAVDADEPPQKNKNSTYLYILALFASLLGQRAAPPKAHLRKLATSSLPGAHKCHDQRPPAAHSKETRQHHSPRQH</sequence>
<protein>
    <submittedName>
        <fullName evidence="2">Uncharacterized protein</fullName>
    </submittedName>
</protein>
<keyword evidence="3" id="KW-1185">Reference proteome</keyword>
<reference evidence="2" key="2">
    <citation type="submission" date="2021-02" db="EMBL/GenBank/DDBJ databases">
        <authorList>
            <person name="Kimball J.A."/>
            <person name="Haas M.W."/>
            <person name="Macchietto M."/>
            <person name="Kono T."/>
            <person name="Duquette J."/>
            <person name="Shao M."/>
        </authorList>
    </citation>
    <scope>NUCLEOTIDE SEQUENCE</scope>
    <source>
        <tissue evidence="2">Fresh leaf tissue</tissue>
    </source>
</reference>
<gene>
    <name evidence="2" type="ORF">GUJ93_ZPchr0009g1112</name>
</gene>
<feature type="compositionally biased region" description="Basic and acidic residues" evidence="1">
    <location>
        <begin position="78"/>
        <end position="94"/>
    </location>
</feature>
<feature type="region of interest" description="Disordered" evidence="1">
    <location>
        <begin position="66"/>
        <end position="101"/>
    </location>
</feature>
<dbReference type="AlphaFoldDB" id="A0A8J5V438"/>
<name>A0A8J5V438_ZIZPA</name>
<evidence type="ECO:0000256" key="1">
    <source>
        <dbReference type="SAM" id="MobiDB-lite"/>
    </source>
</evidence>
<evidence type="ECO:0000313" key="3">
    <source>
        <dbReference type="Proteomes" id="UP000729402"/>
    </source>
</evidence>
<dbReference type="EMBL" id="JAAALK010000289">
    <property type="protein sequence ID" value="KAG8050550.1"/>
    <property type="molecule type" value="Genomic_DNA"/>
</dbReference>
<comment type="caution">
    <text evidence="2">The sequence shown here is derived from an EMBL/GenBank/DDBJ whole genome shotgun (WGS) entry which is preliminary data.</text>
</comment>
<dbReference type="Proteomes" id="UP000729402">
    <property type="component" value="Unassembled WGS sequence"/>
</dbReference>